<organism evidence="4 5">
    <name type="scientific">Knipowitschia caucasica</name>
    <name type="common">Caucasian dwarf goby</name>
    <name type="synonym">Pomatoschistus caucasicus</name>
    <dbReference type="NCBI Taxonomy" id="637954"/>
    <lineage>
        <taxon>Eukaryota</taxon>
        <taxon>Metazoa</taxon>
        <taxon>Chordata</taxon>
        <taxon>Craniata</taxon>
        <taxon>Vertebrata</taxon>
        <taxon>Euteleostomi</taxon>
        <taxon>Actinopterygii</taxon>
        <taxon>Neopterygii</taxon>
        <taxon>Teleostei</taxon>
        <taxon>Neoteleostei</taxon>
        <taxon>Acanthomorphata</taxon>
        <taxon>Gobiaria</taxon>
        <taxon>Gobiiformes</taxon>
        <taxon>Gobioidei</taxon>
        <taxon>Gobiidae</taxon>
        <taxon>Gobiinae</taxon>
        <taxon>Knipowitschia</taxon>
    </lineage>
</organism>
<evidence type="ECO:0000313" key="5">
    <source>
        <dbReference type="Proteomes" id="UP001497482"/>
    </source>
</evidence>
<name>A0AAV2KTP1_KNICA</name>
<evidence type="ECO:0000256" key="1">
    <source>
        <dbReference type="SAM" id="Coils"/>
    </source>
</evidence>
<feature type="transmembrane region" description="Helical" evidence="3">
    <location>
        <begin position="12"/>
        <end position="35"/>
    </location>
</feature>
<gene>
    <name evidence="4" type="ORF">KC01_LOCUS22516</name>
</gene>
<dbReference type="EMBL" id="OZ035824">
    <property type="protein sequence ID" value="CAL1593401.1"/>
    <property type="molecule type" value="Genomic_DNA"/>
</dbReference>
<dbReference type="AlphaFoldDB" id="A0AAV2KTP1"/>
<dbReference type="Proteomes" id="UP001497482">
    <property type="component" value="Chromosome 2"/>
</dbReference>
<feature type="coiled-coil region" evidence="1">
    <location>
        <begin position="122"/>
        <end position="156"/>
    </location>
</feature>
<proteinExistence type="predicted"/>
<keyword evidence="1" id="KW-0175">Coiled coil</keyword>
<accession>A0AAV2KTP1</accession>
<keyword evidence="5" id="KW-1185">Reference proteome</keyword>
<keyword evidence="3" id="KW-1133">Transmembrane helix</keyword>
<feature type="compositionally biased region" description="Pro residues" evidence="2">
    <location>
        <begin position="209"/>
        <end position="221"/>
    </location>
</feature>
<keyword evidence="3" id="KW-0812">Transmembrane</keyword>
<evidence type="ECO:0000313" key="4">
    <source>
        <dbReference type="EMBL" id="CAL1593401.1"/>
    </source>
</evidence>
<sequence length="252" mass="27705">MTESKSSGKCTKLSLVVLSLWSLASLVTIVVWATAPDFKSAAQCRSDLRELTVQHEGSKVVCRKNHEALEEMVRAEREQQDSLRASILELTLRLNLTNHTLELSREENLVLISNISVLQDSVESLQQIQDNLTSQLALKEETIDMLQLNLTQAEHQTQTCFSLKEATEAQTRAAESQTKACQSSLGYLQRQLQKCKASETETCTGPGAGPAPPPPPAPPPLISVCGRKEAGLTAVHFLFTLQSPWKRCIPGL</sequence>
<protein>
    <submittedName>
        <fullName evidence="4">Uncharacterized protein</fullName>
    </submittedName>
</protein>
<reference evidence="4 5" key="1">
    <citation type="submission" date="2024-04" db="EMBL/GenBank/DDBJ databases">
        <authorList>
            <person name="Waldvogel A.-M."/>
            <person name="Schoenle A."/>
        </authorList>
    </citation>
    <scope>NUCLEOTIDE SEQUENCE [LARGE SCALE GENOMIC DNA]</scope>
</reference>
<evidence type="ECO:0000256" key="2">
    <source>
        <dbReference type="SAM" id="MobiDB-lite"/>
    </source>
</evidence>
<feature type="region of interest" description="Disordered" evidence="2">
    <location>
        <begin position="200"/>
        <end position="221"/>
    </location>
</feature>
<evidence type="ECO:0000256" key="3">
    <source>
        <dbReference type="SAM" id="Phobius"/>
    </source>
</evidence>
<keyword evidence="3" id="KW-0472">Membrane</keyword>